<dbReference type="InterPro" id="IPR011611">
    <property type="entry name" value="PfkB_dom"/>
</dbReference>
<keyword evidence="1" id="KW-0808">Transferase</keyword>
<proteinExistence type="predicted"/>
<dbReference type="GO" id="GO:0016301">
    <property type="term" value="F:kinase activity"/>
    <property type="evidence" value="ECO:0007669"/>
    <property type="project" value="UniProtKB-KW"/>
</dbReference>
<dbReference type="Gene3D" id="3.40.1190.20">
    <property type="match status" value="1"/>
</dbReference>
<dbReference type="EMBL" id="UINC01015983">
    <property type="protein sequence ID" value="SVA66898.1"/>
    <property type="molecule type" value="Genomic_DNA"/>
</dbReference>
<sequence length="306" mass="33481">MSLLVVGTTALDSIKTPYAENPRLLGGSASHAAIAASFFTKTHLVGAVGDDFPRKYINLYRKHGLCLEGLEQLSGQTFHWSGEYEVNMNNRRTLDTVLGVIEGYSPTLPTAYTKLPYVLLANIAPDVQGRVLDQMRRPKFVVADTMDLWLNIAREPLLKLLKRIDCLVLNDSEASQLVEEDNVIAAMPRIHKLGPKYVIVKKGEHGSILSSPKGLFIAPAYPLKKVVDPTGAGDSFVGGLIGYLASQKGSVGKNLRAAIIHGTATASFCCEGFGLRKTSSCCSKIRKAIRKDIAQRVRELTKLTRW</sequence>
<dbReference type="Pfam" id="PF00294">
    <property type="entry name" value="PfkB"/>
    <property type="match status" value="1"/>
</dbReference>
<protein>
    <recommendedName>
        <fullName evidence="3">Carbohydrate kinase PfkB domain-containing protein</fullName>
    </recommendedName>
</protein>
<accession>A0A381XQB0</accession>
<feature type="domain" description="Carbohydrate kinase PfkB" evidence="3">
    <location>
        <begin position="26"/>
        <end position="276"/>
    </location>
</feature>
<evidence type="ECO:0000256" key="2">
    <source>
        <dbReference type="ARBA" id="ARBA00022777"/>
    </source>
</evidence>
<evidence type="ECO:0000259" key="3">
    <source>
        <dbReference type="Pfam" id="PF00294"/>
    </source>
</evidence>
<organism evidence="4">
    <name type="scientific">marine metagenome</name>
    <dbReference type="NCBI Taxonomy" id="408172"/>
    <lineage>
        <taxon>unclassified sequences</taxon>
        <taxon>metagenomes</taxon>
        <taxon>ecological metagenomes</taxon>
    </lineage>
</organism>
<evidence type="ECO:0000256" key="1">
    <source>
        <dbReference type="ARBA" id="ARBA00022679"/>
    </source>
</evidence>
<dbReference type="PANTHER" id="PTHR10584:SF166">
    <property type="entry name" value="RIBOKINASE"/>
    <property type="match status" value="1"/>
</dbReference>
<name>A0A381XQB0_9ZZZZ</name>
<dbReference type="PROSITE" id="PS00584">
    <property type="entry name" value="PFKB_KINASES_2"/>
    <property type="match status" value="1"/>
</dbReference>
<dbReference type="InterPro" id="IPR029056">
    <property type="entry name" value="Ribokinase-like"/>
</dbReference>
<dbReference type="InterPro" id="IPR002173">
    <property type="entry name" value="Carboh/pur_kinase_PfkB_CS"/>
</dbReference>
<dbReference type="AlphaFoldDB" id="A0A381XQB0"/>
<gene>
    <name evidence="4" type="ORF">METZ01_LOCUS119752</name>
</gene>
<dbReference type="PANTHER" id="PTHR10584">
    <property type="entry name" value="SUGAR KINASE"/>
    <property type="match status" value="1"/>
</dbReference>
<keyword evidence="2" id="KW-0418">Kinase</keyword>
<evidence type="ECO:0000313" key="4">
    <source>
        <dbReference type="EMBL" id="SVA66898.1"/>
    </source>
</evidence>
<dbReference type="SUPFAM" id="SSF53613">
    <property type="entry name" value="Ribokinase-like"/>
    <property type="match status" value="1"/>
</dbReference>
<dbReference type="GO" id="GO:0005829">
    <property type="term" value="C:cytosol"/>
    <property type="evidence" value="ECO:0007669"/>
    <property type="project" value="TreeGrafter"/>
</dbReference>
<reference evidence="4" key="1">
    <citation type="submission" date="2018-05" db="EMBL/GenBank/DDBJ databases">
        <authorList>
            <person name="Lanie J.A."/>
            <person name="Ng W.-L."/>
            <person name="Kazmierczak K.M."/>
            <person name="Andrzejewski T.M."/>
            <person name="Davidsen T.M."/>
            <person name="Wayne K.J."/>
            <person name="Tettelin H."/>
            <person name="Glass J.I."/>
            <person name="Rusch D."/>
            <person name="Podicherti R."/>
            <person name="Tsui H.-C.T."/>
            <person name="Winkler M.E."/>
        </authorList>
    </citation>
    <scope>NUCLEOTIDE SEQUENCE</scope>
</reference>